<name>A0ABU4PLN9_9SPHN</name>
<evidence type="ECO:0000313" key="2">
    <source>
        <dbReference type="Proteomes" id="UP001279660"/>
    </source>
</evidence>
<gene>
    <name evidence="1" type="ORF">SIL82_07255</name>
</gene>
<organism evidence="1 2">
    <name type="scientific">Sphingomonas echinoides</name>
    <dbReference type="NCBI Taxonomy" id="59803"/>
    <lineage>
        <taxon>Bacteria</taxon>
        <taxon>Pseudomonadati</taxon>
        <taxon>Pseudomonadota</taxon>
        <taxon>Alphaproteobacteria</taxon>
        <taxon>Sphingomonadales</taxon>
        <taxon>Sphingomonadaceae</taxon>
        <taxon>Sphingomonas</taxon>
    </lineage>
</organism>
<proteinExistence type="predicted"/>
<dbReference type="Proteomes" id="UP001279660">
    <property type="component" value="Unassembled WGS sequence"/>
</dbReference>
<reference evidence="1 2" key="1">
    <citation type="submission" date="2023-11" db="EMBL/GenBank/DDBJ databases">
        <title>MicrobeMod: A computational toolkit for identifying prokaryotic methylation and restriction-modification with nanopore sequencing.</title>
        <authorList>
            <person name="Crits-Christoph A."/>
            <person name="Kang S.C."/>
            <person name="Lee H."/>
            <person name="Ostrov N."/>
        </authorList>
    </citation>
    <scope>NUCLEOTIDE SEQUENCE [LARGE SCALE GENOMIC DNA]</scope>
    <source>
        <strain evidence="1 2">ATCC 14820</strain>
    </source>
</reference>
<sequence>MFDSPYQQQQQSDRLYVVAAPSRSDVLRVTLHAAYATPDADAGFSDLLQALDRVSIAPKIVK</sequence>
<keyword evidence="2" id="KW-1185">Reference proteome</keyword>
<dbReference type="RefSeq" id="WP_010403946.1">
    <property type="nucleotide sequence ID" value="NZ_JAWXXV010000001.1"/>
</dbReference>
<evidence type="ECO:0000313" key="1">
    <source>
        <dbReference type="EMBL" id="MDX5984052.1"/>
    </source>
</evidence>
<comment type="caution">
    <text evidence="1">The sequence shown here is derived from an EMBL/GenBank/DDBJ whole genome shotgun (WGS) entry which is preliminary data.</text>
</comment>
<protein>
    <submittedName>
        <fullName evidence="1">Uncharacterized protein</fullName>
    </submittedName>
</protein>
<accession>A0ABU4PLN9</accession>
<dbReference type="EMBL" id="JAWXXV010000001">
    <property type="protein sequence ID" value="MDX5984052.1"/>
    <property type="molecule type" value="Genomic_DNA"/>
</dbReference>